<dbReference type="EMBL" id="CAJVPQ010006077">
    <property type="protein sequence ID" value="CAG8680248.1"/>
    <property type="molecule type" value="Genomic_DNA"/>
</dbReference>
<dbReference type="AlphaFoldDB" id="A0A9N9EIW9"/>
<feature type="non-terminal residue" evidence="2">
    <location>
        <position position="76"/>
    </location>
</feature>
<feature type="region of interest" description="Disordered" evidence="1">
    <location>
        <begin position="1"/>
        <end position="38"/>
    </location>
</feature>
<dbReference type="Proteomes" id="UP000789570">
    <property type="component" value="Unassembled WGS sequence"/>
</dbReference>
<keyword evidence="3" id="KW-1185">Reference proteome</keyword>
<name>A0A9N9EIW9_9GLOM</name>
<comment type="caution">
    <text evidence="2">The sequence shown here is derived from an EMBL/GenBank/DDBJ whole genome shotgun (WGS) entry which is preliminary data.</text>
</comment>
<protein>
    <submittedName>
        <fullName evidence="2">2956_t:CDS:1</fullName>
    </submittedName>
</protein>
<evidence type="ECO:0000313" key="2">
    <source>
        <dbReference type="EMBL" id="CAG8680248.1"/>
    </source>
</evidence>
<reference evidence="2" key="1">
    <citation type="submission" date="2021-06" db="EMBL/GenBank/DDBJ databases">
        <authorList>
            <person name="Kallberg Y."/>
            <person name="Tangrot J."/>
            <person name="Rosling A."/>
        </authorList>
    </citation>
    <scope>NUCLEOTIDE SEQUENCE</scope>
    <source>
        <strain evidence="2">UK204</strain>
    </source>
</reference>
<accession>A0A9N9EIW9</accession>
<sequence length="76" mass="8211">RSASSVKDKLPSLKRQNTNQTTEQEAIAKSKNKATVTVTETTTNNKKDEMNVNGPSDVSKNTIDTTLVAFAALLLC</sequence>
<organism evidence="2 3">
    <name type="scientific">Funneliformis caledonium</name>
    <dbReference type="NCBI Taxonomy" id="1117310"/>
    <lineage>
        <taxon>Eukaryota</taxon>
        <taxon>Fungi</taxon>
        <taxon>Fungi incertae sedis</taxon>
        <taxon>Mucoromycota</taxon>
        <taxon>Glomeromycotina</taxon>
        <taxon>Glomeromycetes</taxon>
        <taxon>Glomerales</taxon>
        <taxon>Glomeraceae</taxon>
        <taxon>Funneliformis</taxon>
    </lineage>
</organism>
<proteinExistence type="predicted"/>
<evidence type="ECO:0000256" key="1">
    <source>
        <dbReference type="SAM" id="MobiDB-lite"/>
    </source>
</evidence>
<feature type="compositionally biased region" description="Basic and acidic residues" evidence="1">
    <location>
        <begin position="1"/>
        <end position="11"/>
    </location>
</feature>
<gene>
    <name evidence="2" type="ORF">FCALED_LOCUS12462</name>
</gene>
<feature type="compositionally biased region" description="Polar residues" evidence="1">
    <location>
        <begin position="14"/>
        <end position="24"/>
    </location>
</feature>
<evidence type="ECO:0000313" key="3">
    <source>
        <dbReference type="Proteomes" id="UP000789570"/>
    </source>
</evidence>